<accession>A0AAW2PZX3</accession>
<proteinExistence type="predicted"/>
<dbReference type="AlphaFoldDB" id="A0AAW2PZX3"/>
<keyword evidence="2" id="KW-1133">Transmembrane helix</keyword>
<evidence type="ECO:0000313" key="3">
    <source>
        <dbReference type="EMBL" id="KAL0361106.1"/>
    </source>
</evidence>
<feature type="region of interest" description="Disordered" evidence="1">
    <location>
        <begin position="120"/>
        <end position="160"/>
    </location>
</feature>
<protein>
    <recommendedName>
        <fullName evidence="4">ZCF37</fullName>
    </recommendedName>
</protein>
<feature type="compositionally biased region" description="Basic and acidic residues" evidence="1">
    <location>
        <begin position="136"/>
        <end position="156"/>
    </location>
</feature>
<name>A0AAW2PZX3_SESRA</name>
<feature type="region of interest" description="Disordered" evidence="1">
    <location>
        <begin position="1"/>
        <end position="32"/>
    </location>
</feature>
<keyword evidence="2" id="KW-0812">Transmembrane</keyword>
<feature type="transmembrane region" description="Helical" evidence="2">
    <location>
        <begin position="179"/>
        <end position="195"/>
    </location>
</feature>
<evidence type="ECO:0008006" key="4">
    <source>
        <dbReference type="Google" id="ProtNLM"/>
    </source>
</evidence>
<reference evidence="3" key="1">
    <citation type="submission" date="2020-06" db="EMBL/GenBank/DDBJ databases">
        <authorList>
            <person name="Li T."/>
            <person name="Hu X."/>
            <person name="Zhang T."/>
            <person name="Song X."/>
            <person name="Zhang H."/>
            <person name="Dai N."/>
            <person name="Sheng W."/>
            <person name="Hou X."/>
            <person name="Wei L."/>
        </authorList>
    </citation>
    <scope>NUCLEOTIDE SEQUENCE</scope>
    <source>
        <strain evidence="3">G02</strain>
        <tissue evidence="3">Leaf</tissue>
    </source>
</reference>
<dbReference type="PANTHER" id="PTHR35275:SF1">
    <property type="entry name" value="OS07G0585900 PROTEIN"/>
    <property type="match status" value="1"/>
</dbReference>
<reference evidence="3" key="2">
    <citation type="journal article" date="2024" name="Plant">
        <title>Genomic evolution and insights into agronomic trait innovations of Sesamum species.</title>
        <authorList>
            <person name="Miao H."/>
            <person name="Wang L."/>
            <person name="Qu L."/>
            <person name="Liu H."/>
            <person name="Sun Y."/>
            <person name="Le M."/>
            <person name="Wang Q."/>
            <person name="Wei S."/>
            <person name="Zheng Y."/>
            <person name="Lin W."/>
            <person name="Duan Y."/>
            <person name="Cao H."/>
            <person name="Xiong S."/>
            <person name="Wang X."/>
            <person name="Wei L."/>
            <person name="Li C."/>
            <person name="Ma Q."/>
            <person name="Ju M."/>
            <person name="Zhao R."/>
            <person name="Li G."/>
            <person name="Mu C."/>
            <person name="Tian Q."/>
            <person name="Mei H."/>
            <person name="Zhang T."/>
            <person name="Gao T."/>
            <person name="Zhang H."/>
        </authorList>
    </citation>
    <scope>NUCLEOTIDE SEQUENCE</scope>
    <source>
        <strain evidence="3">G02</strain>
    </source>
</reference>
<dbReference type="InterPro" id="IPR045880">
    <property type="entry name" value="ZCF37"/>
</dbReference>
<feature type="compositionally biased region" description="Basic and acidic residues" evidence="1">
    <location>
        <begin position="237"/>
        <end position="247"/>
    </location>
</feature>
<dbReference type="EMBL" id="JACGWJ010000016">
    <property type="protein sequence ID" value="KAL0361106.1"/>
    <property type="molecule type" value="Genomic_DNA"/>
</dbReference>
<sequence length="280" mass="31661">MFICGSGSFGHEDEEELYGSPSPTPKRSKRTTSFCKIIGRDSSNKNPYADRGLDKFYALLADLDDKKQKIYTQMGSEDISFVRFVYTNDSDQVKPIIVRVKEKKQEKSSLNNNSMMIKQSQSNNTATTNQAAAADHAADQEKVAAEGPSKEESGEKTRKKRRCLRCNTSFRLDNLRLQPWYYFPVVVLLILLFLVINGRSFAILCTSIGWYLVPSIVGGTSPSSTDQRKPKRKKEYVRKLSEKKMSVHSEGPSSPKSVINGLTDNKTQQKQQQQGHRRSF</sequence>
<keyword evidence="2" id="KW-0472">Membrane</keyword>
<feature type="compositionally biased region" description="Low complexity" evidence="1">
    <location>
        <begin position="120"/>
        <end position="135"/>
    </location>
</feature>
<comment type="caution">
    <text evidence="3">The sequence shown here is derived from an EMBL/GenBank/DDBJ whole genome shotgun (WGS) entry which is preliminary data.</text>
</comment>
<organism evidence="3">
    <name type="scientific">Sesamum radiatum</name>
    <name type="common">Black benniseed</name>
    <dbReference type="NCBI Taxonomy" id="300843"/>
    <lineage>
        <taxon>Eukaryota</taxon>
        <taxon>Viridiplantae</taxon>
        <taxon>Streptophyta</taxon>
        <taxon>Embryophyta</taxon>
        <taxon>Tracheophyta</taxon>
        <taxon>Spermatophyta</taxon>
        <taxon>Magnoliopsida</taxon>
        <taxon>eudicotyledons</taxon>
        <taxon>Gunneridae</taxon>
        <taxon>Pentapetalae</taxon>
        <taxon>asterids</taxon>
        <taxon>lamiids</taxon>
        <taxon>Lamiales</taxon>
        <taxon>Pedaliaceae</taxon>
        <taxon>Sesamum</taxon>
    </lineage>
</organism>
<dbReference type="PANTHER" id="PTHR35275">
    <property type="entry name" value="ZCF37"/>
    <property type="match status" value="1"/>
</dbReference>
<evidence type="ECO:0000256" key="1">
    <source>
        <dbReference type="SAM" id="MobiDB-lite"/>
    </source>
</evidence>
<evidence type="ECO:0000256" key="2">
    <source>
        <dbReference type="SAM" id="Phobius"/>
    </source>
</evidence>
<feature type="compositionally biased region" description="Polar residues" evidence="1">
    <location>
        <begin position="251"/>
        <end position="266"/>
    </location>
</feature>
<gene>
    <name evidence="3" type="ORF">Sradi_3795100</name>
</gene>
<feature type="region of interest" description="Disordered" evidence="1">
    <location>
        <begin position="220"/>
        <end position="280"/>
    </location>
</feature>